<dbReference type="CDD" id="cd12922">
    <property type="entry name" value="VKOR_5"/>
    <property type="match status" value="1"/>
</dbReference>
<comment type="caution">
    <text evidence="13">The sequence shown here is derived from an EMBL/GenBank/DDBJ whole genome shotgun (WGS) entry which is preliminary data.</text>
</comment>
<feature type="region of interest" description="Disordered" evidence="10">
    <location>
        <begin position="1"/>
        <end position="34"/>
    </location>
</feature>
<dbReference type="GO" id="GO:0016020">
    <property type="term" value="C:membrane"/>
    <property type="evidence" value="ECO:0007669"/>
    <property type="project" value="UniProtKB-SubCell"/>
</dbReference>
<evidence type="ECO:0000259" key="12">
    <source>
        <dbReference type="SMART" id="SM00756"/>
    </source>
</evidence>
<keyword evidence="5 11" id="KW-1133">Transmembrane helix</keyword>
<dbReference type="EMBL" id="AXCY01000082">
    <property type="protein sequence ID" value="KGM09692.1"/>
    <property type="molecule type" value="Genomic_DNA"/>
</dbReference>
<organism evidence="13 14">
    <name type="scientific">Cellulomonas carbonis T26</name>
    <dbReference type="NCBI Taxonomy" id="947969"/>
    <lineage>
        <taxon>Bacteria</taxon>
        <taxon>Bacillati</taxon>
        <taxon>Actinomycetota</taxon>
        <taxon>Actinomycetes</taxon>
        <taxon>Micrococcales</taxon>
        <taxon>Cellulomonadaceae</taxon>
        <taxon>Cellulomonas</taxon>
    </lineage>
</organism>
<proteinExistence type="inferred from homology"/>
<evidence type="ECO:0000256" key="8">
    <source>
        <dbReference type="ARBA" id="ARBA00023157"/>
    </source>
</evidence>
<keyword evidence="8" id="KW-1015">Disulfide bond</keyword>
<sequence length="243" mass="26183">MRSRPQSSRSVADVTGTDTDADVGSGTGTTAPGLRAGTGPVAAIFRIRHDNRFIFTTMLVSACISLVASFVLSVDALRLAENPGATLACDISATLSCGAVAQSWQAQLFGFPNAFLGLIAEPVVITIAVASLGGVRFPRWFMAAAQLVYTLGLIFAYWLFYQSMVEIGALCPWCLLVTLSTTLVFTSLTHVNVRDDNLYLRRRVQAFAHRAVERDVDLVVVWLWITGLVVLIAVKYGPALLLG</sequence>
<evidence type="ECO:0000256" key="1">
    <source>
        <dbReference type="ARBA" id="ARBA00004141"/>
    </source>
</evidence>
<evidence type="ECO:0000256" key="3">
    <source>
        <dbReference type="ARBA" id="ARBA00022692"/>
    </source>
</evidence>
<dbReference type="AlphaFoldDB" id="A0A0A0BPX7"/>
<evidence type="ECO:0000313" key="13">
    <source>
        <dbReference type="EMBL" id="KGM09692.1"/>
    </source>
</evidence>
<protein>
    <submittedName>
        <fullName evidence="13">Vitamin K epoxide reductase</fullName>
    </submittedName>
</protein>
<feature type="transmembrane region" description="Helical" evidence="11">
    <location>
        <begin position="218"/>
        <end position="237"/>
    </location>
</feature>
<evidence type="ECO:0000256" key="2">
    <source>
        <dbReference type="ARBA" id="ARBA00006214"/>
    </source>
</evidence>
<dbReference type="InterPro" id="IPR041714">
    <property type="entry name" value="VKOR_Actinobacteria"/>
</dbReference>
<dbReference type="InterPro" id="IPR038354">
    <property type="entry name" value="VKOR_sf"/>
</dbReference>
<name>A0A0A0BPX7_9CELL</name>
<dbReference type="Proteomes" id="UP000029839">
    <property type="component" value="Unassembled WGS sequence"/>
</dbReference>
<dbReference type="Pfam" id="PF07884">
    <property type="entry name" value="VKOR"/>
    <property type="match status" value="1"/>
</dbReference>
<keyword evidence="9" id="KW-0676">Redox-active center</keyword>
<dbReference type="SMART" id="SM00756">
    <property type="entry name" value="VKc"/>
    <property type="match status" value="1"/>
</dbReference>
<feature type="transmembrane region" description="Helical" evidence="11">
    <location>
        <begin position="53"/>
        <end position="74"/>
    </location>
</feature>
<feature type="transmembrane region" description="Helical" evidence="11">
    <location>
        <begin position="140"/>
        <end position="161"/>
    </location>
</feature>
<evidence type="ECO:0000256" key="7">
    <source>
        <dbReference type="ARBA" id="ARBA00023136"/>
    </source>
</evidence>
<evidence type="ECO:0000256" key="5">
    <source>
        <dbReference type="ARBA" id="ARBA00022989"/>
    </source>
</evidence>
<evidence type="ECO:0000256" key="10">
    <source>
        <dbReference type="SAM" id="MobiDB-lite"/>
    </source>
</evidence>
<feature type="transmembrane region" description="Helical" evidence="11">
    <location>
        <begin position="167"/>
        <end position="193"/>
    </location>
</feature>
<reference evidence="13 14" key="1">
    <citation type="submission" date="2013-08" db="EMBL/GenBank/DDBJ databases">
        <title>Genome sequencing of Cellulomonas carbonis T26.</title>
        <authorList>
            <person name="Chen F."/>
            <person name="Li Y."/>
            <person name="Wang G."/>
        </authorList>
    </citation>
    <scope>NUCLEOTIDE SEQUENCE [LARGE SCALE GENOMIC DNA]</scope>
    <source>
        <strain evidence="13 14">T26</strain>
    </source>
</reference>
<accession>A0A0A0BPX7</accession>
<keyword evidence="3 11" id="KW-0812">Transmembrane</keyword>
<dbReference type="GO" id="GO:0048038">
    <property type="term" value="F:quinone binding"/>
    <property type="evidence" value="ECO:0007669"/>
    <property type="project" value="UniProtKB-KW"/>
</dbReference>
<keyword evidence="4" id="KW-0874">Quinone</keyword>
<gene>
    <name evidence="13" type="ORF">N868_18520</name>
</gene>
<evidence type="ECO:0000256" key="11">
    <source>
        <dbReference type="SAM" id="Phobius"/>
    </source>
</evidence>
<feature type="domain" description="Vitamin K epoxide reductase" evidence="12">
    <location>
        <begin position="51"/>
        <end position="192"/>
    </location>
</feature>
<evidence type="ECO:0000256" key="9">
    <source>
        <dbReference type="ARBA" id="ARBA00023284"/>
    </source>
</evidence>
<dbReference type="Gene3D" id="1.20.1440.130">
    <property type="entry name" value="VKOR domain"/>
    <property type="match status" value="1"/>
</dbReference>
<evidence type="ECO:0000256" key="4">
    <source>
        <dbReference type="ARBA" id="ARBA00022719"/>
    </source>
</evidence>
<comment type="similarity">
    <text evidence="2">Belongs to the VKOR family.</text>
</comment>
<dbReference type="GO" id="GO:0016491">
    <property type="term" value="F:oxidoreductase activity"/>
    <property type="evidence" value="ECO:0007669"/>
    <property type="project" value="UniProtKB-KW"/>
</dbReference>
<reference evidence="13 14" key="2">
    <citation type="journal article" date="2015" name="Stand. Genomic Sci.">
        <title>Draft genome sequence of Cellulomonas carbonis T26(T) and comparative analysis of six Cellulomonas genomes.</title>
        <authorList>
            <person name="Zhuang W."/>
            <person name="Zhang S."/>
            <person name="Xia X."/>
            <person name="Wang G."/>
        </authorList>
    </citation>
    <scope>NUCLEOTIDE SEQUENCE [LARGE SCALE GENOMIC DNA]</scope>
    <source>
        <strain evidence="13 14">T26</strain>
    </source>
</reference>
<keyword evidence="7 11" id="KW-0472">Membrane</keyword>
<feature type="compositionally biased region" description="Low complexity" evidence="10">
    <location>
        <begin position="10"/>
        <end position="31"/>
    </location>
</feature>
<evidence type="ECO:0000256" key="6">
    <source>
        <dbReference type="ARBA" id="ARBA00023002"/>
    </source>
</evidence>
<keyword evidence="6" id="KW-0560">Oxidoreductase</keyword>
<evidence type="ECO:0000313" key="14">
    <source>
        <dbReference type="Proteomes" id="UP000029839"/>
    </source>
</evidence>
<comment type="subcellular location">
    <subcellularLocation>
        <location evidence="1">Membrane</location>
        <topology evidence="1">Multi-pass membrane protein</topology>
    </subcellularLocation>
</comment>
<keyword evidence="14" id="KW-1185">Reference proteome</keyword>
<dbReference type="InterPro" id="IPR012932">
    <property type="entry name" value="VKOR"/>
</dbReference>
<feature type="transmembrane region" description="Helical" evidence="11">
    <location>
        <begin position="114"/>
        <end position="133"/>
    </location>
</feature>